<gene>
    <name evidence="1" type="ORF">TW71_02085</name>
</gene>
<dbReference type="Gene3D" id="2.60.120.10">
    <property type="entry name" value="Jelly Rolls"/>
    <property type="match status" value="2"/>
</dbReference>
<dbReference type="AlphaFoldDB" id="A0A7M2K433"/>
<dbReference type="GO" id="GO:0019310">
    <property type="term" value="P:inositol catabolic process"/>
    <property type="evidence" value="ECO:0007669"/>
    <property type="project" value="InterPro"/>
</dbReference>
<comment type="caution">
    <text evidence="1">The sequence shown here is derived from an EMBL/GenBank/DDBJ whole genome shotgun (WGS) entry which is preliminary data.</text>
</comment>
<dbReference type="PIRSF" id="PIRSF036628">
    <property type="entry name" value="IolB"/>
    <property type="match status" value="1"/>
</dbReference>
<protein>
    <submittedName>
        <fullName evidence="1">5-deoxyglucuronate isomerase</fullName>
    </submittedName>
</protein>
<dbReference type="Pfam" id="PF04962">
    <property type="entry name" value="KduI"/>
    <property type="match status" value="1"/>
</dbReference>
<dbReference type="PANTHER" id="PTHR39193">
    <property type="entry name" value="5-DEOXY-GLUCURONATE ISOMERASE"/>
    <property type="match status" value="1"/>
</dbReference>
<keyword evidence="1" id="KW-0413">Isomerase</keyword>
<dbReference type="GO" id="GO:0008880">
    <property type="term" value="F:glucuronate isomerase activity"/>
    <property type="evidence" value="ECO:0007669"/>
    <property type="project" value="InterPro"/>
</dbReference>
<dbReference type="RefSeq" id="WP_045984822.1">
    <property type="nucleotide sequence ID" value="NZ_CP063051.1"/>
</dbReference>
<sequence>MSYLLSKYQPDGAQGLVQSITPQSAGWQYVGFKVYELNAGDSIELDANEDELCLVLVAGKATISTDSQSFENIGQRMSPFEKTKPYAVYVAPKETVQVVANTQLELAVCLAPGKGNYPTRLIAPQDIDAEHRGQGQNQRYVHNILPDDKEADSLLVVEVYTDEGCTSSYPSHKHDQDAEPAETYLEETYYHRLDPEQGFCMQRVYTDDRELDECMAVYNKDVVMVPKGYHPVATMAGYNSYYLNVMAGPTRKWLFTWEKDHAWINSEQYAKSSDTE</sequence>
<dbReference type="PANTHER" id="PTHR39193:SF1">
    <property type="entry name" value="5-DEOXY-GLUCURONATE ISOMERASE"/>
    <property type="match status" value="1"/>
</dbReference>
<dbReference type="InterPro" id="IPR014710">
    <property type="entry name" value="RmlC-like_jellyroll"/>
</dbReference>
<evidence type="ECO:0000313" key="1">
    <source>
        <dbReference type="EMBL" id="KJY77844.1"/>
    </source>
</evidence>
<dbReference type="InterPro" id="IPR024203">
    <property type="entry name" value="Deoxy-glucuronate_isom_IolB"/>
</dbReference>
<dbReference type="SUPFAM" id="SSF51182">
    <property type="entry name" value="RmlC-like cupins"/>
    <property type="match status" value="1"/>
</dbReference>
<name>A0A7M2K433_9VIBR</name>
<dbReference type="NCBIfam" id="TIGR04378">
    <property type="entry name" value="myo_inos_iolB"/>
    <property type="match status" value="1"/>
</dbReference>
<dbReference type="EMBL" id="JXXR01000001">
    <property type="protein sequence ID" value="KJY77844.1"/>
    <property type="molecule type" value="Genomic_DNA"/>
</dbReference>
<accession>A0A7M2K433</accession>
<dbReference type="InterPro" id="IPR011051">
    <property type="entry name" value="RmlC_Cupin_sf"/>
</dbReference>
<organism evidence="1">
    <name type="scientific">Vibrio coralliilyticus</name>
    <dbReference type="NCBI Taxonomy" id="190893"/>
    <lineage>
        <taxon>Bacteria</taxon>
        <taxon>Pseudomonadati</taxon>
        <taxon>Pseudomonadota</taxon>
        <taxon>Gammaproteobacteria</taxon>
        <taxon>Vibrionales</taxon>
        <taxon>Vibrionaceae</taxon>
        <taxon>Vibrio</taxon>
    </lineage>
</organism>
<reference evidence="1" key="1">
    <citation type="journal article" date="2015" name="BMC Genomics">
        <title>Genome mining reveals unlocked bioactive potential of marine Gram-negative bacteria.</title>
        <authorList>
            <person name="Machado H."/>
            <person name="Sonnenschein E.C."/>
            <person name="Melchiorsen J."/>
            <person name="Gram L."/>
        </authorList>
    </citation>
    <scope>NUCLEOTIDE SEQUENCE</scope>
    <source>
        <strain evidence="1">S2052</strain>
    </source>
</reference>
<dbReference type="InterPro" id="IPR021120">
    <property type="entry name" value="KduI/IolB_isomerase"/>
</dbReference>
<proteinExistence type="predicted"/>